<reference evidence="1" key="1">
    <citation type="journal article" date="2023" name="G3 (Bethesda)">
        <title>Whole genome assemblies of Zophobas morio and Tenebrio molitor.</title>
        <authorList>
            <person name="Kaur S."/>
            <person name="Stinson S.A."/>
            <person name="diCenzo G.C."/>
        </authorList>
    </citation>
    <scope>NUCLEOTIDE SEQUENCE</scope>
    <source>
        <strain evidence="1">QUZm001</strain>
    </source>
</reference>
<organism evidence="1 2">
    <name type="scientific">Zophobas morio</name>
    <dbReference type="NCBI Taxonomy" id="2755281"/>
    <lineage>
        <taxon>Eukaryota</taxon>
        <taxon>Metazoa</taxon>
        <taxon>Ecdysozoa</taxon>
        <taxon>Arthropoda</taxon>
        <taxon>Hexapoda</taxon>
        <taxon>Insecta</taxon>
        <taxon>Pterygota</taxon>
        <taxon>Neoptera</taxon>
        <taxon>Endopterygota</taxon>
        <taxon>Coleoptera</taxon>
        <taxon>Polyphaga</taxon>
        <taxon>Cucujiformia</taxon>
        <taxon>Tenebrionidae</taxon>
        <taxon>Zophobas</taxon>
    </lineage>
</organism>
<proteinExistence type="predicted"/>
<comment type="caution">
    <text evidence="1">The sequence shown here is derived from an EMBL/GenBank/DDBJ whole genome shotgun (WGS) entry which is preliminary data.</text>
</comment>
<dbReference type="EMBL" id="JALNTZ010000006">
    <property type="protein sequence ID" value="KAJ3649651.1"/>
    <property type="molecule type" value="Genomic_DNA"/>
</dbReference>
<evidence type="ECO:0000313" key="2">
    <source>
        <dbReference type="Proteomes" id="UP001168821"/>
    </source>
</evidence>
<gene>
    <name evidence="1" type="ORF">Zmor_021379</name>
</gene>
<keyword evidence="2" id="KW-1185">Reference proteome</keyword>
<name>A0AA38I638_9CUCU</name>
<accession>A0AA38I638</accession>
<evidence type="ECO:0000313" key="1">
    <source>
        <dbReference type="EMBL" id="KAJ3649651.1"/>
    </source>
</evidence>
<dbReference type="AlphaFoldDB" id="A0AA38I638"/>
<protein>
    <submittedName>
        <fullName evidence="1">Uncharacterized protein</fullName>
    </submittedName>
</protein>
<dbReference type="Proteomes" id="UP001168821">
    <property type="component" value="Unassembled WGS sequence"/>
</dbReference>
<sequence>MSPPDSFVRKEPHVGRQCVRGRGVATSRVDGDDLPSPVETPARTRKPGMLRFVSSEKNWLRALFVCLCRDLFGVIKPSVRECRAVYCDSEAYTFTAS</sequence>